<dbReference type="GO" id="GO:0016747">
    <property type="term" value="F:acyltransferase activity, transferring groups other than amino-acyl groups"/>
    <property type="evidence" value="ECO:0007669"/>
    <property type="project" value="InterPro"/>
</dbReference>
<dbReference type="SUPFAM" id="SSF55729">
    <property type="entry name" value="Acyl-CoA N-acyltransferases (Nat)"/>
    <property type="match status" value="1"/>
</dbReference>
<dbReference type="Pfam" id="PF00583">
    <property type="entry name" value="Acetyltransf_1"/>
    <property type="match status" value="1"/>
</dbReference>
<sequence length="130" mass="14009">MLADDVLGAAREKPGDAAYDAAFAAIAADANQLLAVVEIDGRVAGCLQLSFIPGLSHRGMWRGQIESVRIAAEARGGGLGRRMFEWAIEQCRDRGCGIVQLTTDKARGDARRFYESLGFVASHEGMKLKL</sequence>
<evidence type="ECO:0000313" key="5">
    <source>
        <dbReference type="EMBL" id="NKE16241.1"/>
    </source>
</evidence>
<keyword evidence="6" id="KW-1185">Reference proteome</keyword>
<organism evidence="4 7">
    <name type="scientific">Neoroseomonas oryzicola</name>
    <dbReference type="NCBI Taxonomy" id="535904"/>
    <lineage>
        <taxon>Bacteria</taxon>
        <taxon>Pseudomonadati</taxon>
        <taxon>Pseudomonadota</taxon>
        <taxon>Alphaproteobacteria</taxon>
        <taxon>Acetobacterales</taxon>
        <taxon>Acetobacteraceae</taxon>
        <taxon>Neoroseomonas</taxon>
    </lineage>
</organism>
<evidence type="ECO:0000313" key="6">
    <source>
        <dbReference type="Proteomes" id="UP000746741"/>
    </source>
</evidence>
<reference evidence="5 6" key="2">
    <citation type="submission" date="2020-02" db="EMBL/GenBank/DDBJ databases">
        <authorList>
            <person name="Sun Q."/>
            <person name="Inoue M."/>
        </authorList>
    </citation>
    <scope>NUCLEOTIDE SEQUENCE [LARGE SCALE GENOMIC DNA]</scope>
    <source>
        <strain evidence="5 6">KCTC 22478</strain>
    </source>
</reference>
<name>A0A9X9WG79_9PROT</name>
<gene>
    <name evidence="5" type="ORF">GWK15_04750</name>
    <name evidence="4" type="ORF">GXW75_08785</name>
</gene>
<keyword evidence="1" id="KW-0808">Transferase</keyword>
<dbReference type="EMBL" id="JAAVUP010000001">
    <property type="protein sequence ID" value="NKE16241.1"/>
    <property type="molecule type" value="Genomic_DNA"/>
</dbReference>
<evidence type="ECO:0000256" key="2">
    <source>
        <dbReference type="ARBA" id="ARBA00023315"/>
    </source>
</evidence>
<dbReference type="PANTHER" id="PTHR43877">
    <property type="entry name" value="AMINOALKYLPHOSPHONATE N-ACETYLTRANSFERASE-RELATED-RELATED"/>
    <property type="match status" value="1"/>
</dbReference>
<comment type="caution">
    <text evidence="4">The sequence shown here is derived from an EMBL/GenBank/DDBJ whole genome shotgun (WGS) entry which is preliminary data.</text>
</comment>
<evidence type="ECO:0000259" key="3">
    <source>
        <dbReference type="PROSITE" id="PS51186"/>
    </source>
</evidence>
<evidence type="ECO:0000256" key="1">
    <source>
        <dbReference type="ARBA" id="ARBA00022679"/>
    </source>
</evidence>
<reference evidence="4" key="1">
    <citation type="submission" date="2020-01" db="EMBL/GenBank/DDBJ databases">
        <authorList>
            <person name="Rat A."/>
        </authorList>
    </citation>
    <scope>NUCLEOTIDE SEQUENCE</scope>
    <source>
        <strain evidence="4">LMG 31161</strain>
    </source>
</reference>
<proteinExistence type="predicted"/>
<dbReference type="InterPro" id="IPR000182">
    <property type="entry name" value="GNAT_dom"/>
</dbReference>
<dbReference type="Proteomes" id="UP000746741">
    <property type="component" value="Unassembled WGS sequence"/>
</dbReference>
<accession>A0A9X9WG79</accession>
<dbReference type="Proteomes" id="UP001138708">
    <property type="component" value="Unassembled WGS sequence"/>
</dbReference>
<evidence type="ECO:0000313" key="7">
    <source>
        <dbReference type="Proteomes" id="UP001138708"/>
    </source>
</evidence>
<dbReference type="EMBL" id="JAAEDK010000016">
    <property type="protein sequence ID" value="MBR0659339.1"/>
    <property type="molecule type" value="Genomic_DNA"/>
</dbReference>
<dbReference type="CDD" id="cd04301">
    <property type="entry name" value="NAT_SF"/>
    <property type="match status" value="1"/>
</dbReference>
<feature type="domain" description="N-acetyltransferase" evidence="3">
    <location>
        <begin position="1"/>
        <end position="130"/>
    </location>
</feature>
<evidence type="ECO:0000313" key="4">
    <source>
        <dbReference type="EMBL" id="MBR0659339.1"/>
    </source>
</evidence>
<dbReference type="PROSITE" id="PS51186">
    <property type="entry name" value="GNAT"/>
    <property type="match status" value="1"/>
</dbReference>
<dbReference type="AlphaFoldDB" id="A0A9X9WG79"/>
<dbReference type="InterPro" id="IPR016181">
    <property type="entry name" value="Acyl_CoA_acyltransferase"/>
</dbReference>
<reference evidence="4" key="3">
    <citation type="journal article" date="2021" name="Syst. Appl. Microbiol.">
        <title>Roseomonas hellenica sp. nov., isolated from roots of wild-growing Alkanna tinctoria.</title>
        <authorList>
            <person name="Rat A."/>
            <person name="Naranjo H.D."/>
            <person name="Lebbe L."/>
            <person name="Cnockaert M."/>
            <person name="Krigas N."/>
            <person name="Grigoriadou K."/>
            <person name="Maloupa E."/>
            <person name="Willems A."/>
        </authorList>
    </citation>
    <scope>NUCLEOTIDE SEQUENCE</scope>
    <source>
        <strain evidence="4">LMG 31161</strain>
    </source>
</reference>
<dbReference type="InterPro" id="IPR050832">
    <property type="entry name" value="Bact_Acetyltransf"/>
</dbReference>
<dbReference type="PANTHER" id="PTHR43877:SF2">
    <property type="entry name" value="AMINOALKYLPHOSPHONATE N-ACETYLTRANSFERASE-RELATED"/>
    <property type="match status" value="1"/>
</dbReference>
<protein>
    <submittedName>
        <fullName evidence="4">GNAT family N-acetyltransferase</fullName>
    </submittedName>
</protein>
<keyword evidence="2" id="KW-0012">Acyltransferase</keyword>
<dbReference type="Gene3D" id="3.40.630.30">
    <property type="match status" value="1"/>
</dbReference>